<dbReference type="EMBL" id="QZCW01000003">
    <property type="protein sequence ID" value="MCW5322706.1"/>
    <property type="molecule type" value="Genomic_DNA"/>
</dbReference>
<name>A0ABT3KWS7_9BURK</name>
<dbReference type="InterPro" id="IPR050107">
    <property type="entry name" value="ABC_carbohydrate_import_ATPase"/>
</dbReference>
<dbReference type="Pfam" id="PF00005">
    <property type="entry name" value="ABC_tran"/>
    <property type="match status" value="2"/>
</dbReference>
<evidence type="ECO:0000313" key="8">
    <source>
        <dbReference type="EMBL" id="MCW5322706.1"/>
    </source>
</evidence>
<proteinExistence type="predicted"/>
<gene>
    <name evidence="8" type="ORF">D5039_16595</name>
</gene>
<dbReference type="PANTHER" id="PTHR43790:SF9">
    <property type="entry name" value="GALACTOFURANOSE TRANSPORTER ATP-BINDING PROTEIN YTFR"/>
    <property type="match status" value="1"/>
</dbReference>
<dbReference type="SMART" id="SM00382">
    <property type="entry name" value="AAA"/>
    <property type="match status" value="2"/>
</dbReference>
<dbReference type="Gene3D" id="3.40.50.300">
    <property type="entry name" value="P-loop containing nucleotide triphosphate hydrolases"/>
    <property type="match status" value="2"/>
</dbReference>
<evidence type="ECO:0000256" key="1">
    <source>
        <dbReference type="ARBA" id="ARBA00022448"/>
    </source>
</evidence>
<keyword evidence="9" id="KW-1185">Reference proteome</keyword>
<evidence type="ECO:0000256" key="4">
    <source>
        <dbReference type="ARBA" id="ARBA00022737"/>
    </source>
</evidence>
<dbReference type="PROSITE" id="PS00211">
    <property type="entry name" value="ABC_TRANSPORTER_1"/>
    <property type="match status" value="2"/>
</dbReference>
<evidence type="ECO:0000313" key="9">
    <source>
        <dbReference type="Proteomes" id="UP001208935"/>
    </source>
</evidence>
<feature type="domain" description="ABC transporter" evidence="7">
    <location>
        <begin position="16"/>
        <end position="254"/>
    </location>
</feature>
<keyword evidence="2" id="KW-1003">Cell membrane</keyword>
<dbReference type="PANTHER" id="PTHR43790">
    <property type="entry name" value="CARBOHYDRATE TRANSPORT ATP-BINDING PROTEIN MG119-RELATED"/>
    <property type="match status" value="1"/>
</dbReference>
<keyword evidence="2" id="KW-0472">Membrane</keyword>
<dbReference type="InterPro" id="IPR003593">
    <property type="entry name" value="AAA+_ATPase"/>
</dbReference>
<evidence type="ECO:0000256" key="3">
    <source>
        <dbReference type="ARBA" id="ARBA00022597"/>
    </source>
</evidence>
<dbReference type="SUPFAM" id="SSF52540">
    <property type="entry name" value="P-loop containing nucleoside triphosphate hydrolases"/>
    <property type="match status" value="2"/>
</dbReference>
<reference evidence="9" key="1">
    <citation type="submission" date="2023-07" db="EMBL/GenBank/DDBJ databases">
        <title>Verminephrobacter genomes.</title>
        <authorList>
            <person name="Lund M.B."/>
        </authorList>
    </citation>
    <scope>NUCLEOTIDE SEQUENCE [LARGE SCALE GENOMIC DNA]</scope>
    <source>
        <strain evidence="9">AtM5-05</strain>
    </source>
</reference>
<organism evidence="8 9">
    <name type="scientific">Verminephrobacter aporrectodeae subsp. tuberculatae</name>
    <dbReference type="NCBI Taxonomy" id="1110392"/>
    <lineage>
        <taxon>Bacteria</taxon>
        <taxon>Pseudomonadati</taxon>
        <taxon>Pseudomonadota</taxon>
        <taxon>Betaproteobacteria</taxon>
        <taxon>Burkholderiales</taxon>
        <taxon>Comamonadaceae</taxon>
        <taxon>Verminephrobacter</taxon>
    </lineage>
</organism>
<dbReference type="PROSITE" id="PS50893">
    <property type="entry name" value="ABC_TRANSPORTER_2"/>
    <property type="match status" value="2"/>
</dbReference>
<dbReference type="GO" id="GO:0005524">
    <property type="term" value="F:ATP binding"/>
    <property type="evidence" value="ECO:0007669"/>
    <property type="project" value="UniProtKB-KW"/>
</dbReference>
<keyword evidence="4" id="KW-0677">Repeat</keyword>
<feature type="domain" description="ABC transporter" evidence="7">
    <location>
        <begin position="268"/>
        <end position="505"/>
    </location>
</feature>
<keyword evidence="5" id="KW-0547">Nucleotide-binding</keyword>
<keyword evidence="3" id="KW-0762">Sugar transport</keyword>
<accession>A0ABT3KWS7</accession>
<protein>
    <submittedName>
        <fullName evidence="8">Sugar ABC transporter ATP-binding protein</fullName>
    </submittedName>
</protein>
<keyword evidence="6 8" id="KW-0067">ATP-binding</keyword>
<evidence type="ECO:0000256" key="6">
    <source>
        <dbReference type="ARBA" id="ARBA00022840"/>
    </source>
</evidence>
<dbReference type="InterPro" id="IPR003439">
    <property type="entry name" value="ABC_transporter-like_ATP-bd"/>
</dbReference>
<dbReference type="CDD" id="cd03216">
    <property type="entry name" value="ABC_Carb_Monos_I"/>
    <property type="match status" value="1"/>
</dbReference>
<evidence type="ECO:0000256" key="2">
    <source>
        <dbReference type="ARBA" id="ARBA00022475"/>
    </source>
</evidence>
<comment type="caution">
    <text evidence="8">The sequence shown here is derived from an EMBL/GenBank/DDBJ whole genome shotgun (WGS) entry which is preliminary data.</text>
</comment>
<evidence type="ECO:0000259" key="7">
    <source>
        <dbReference type="PROSITE" id="PS50893"/>
    </source>
</evidence>
<dbReference type="RefSeq" id="WP_265282868.1">
    <property type="nucleotide sequence ID" value="NZ_QZCW01000003.1"/>
</dbReference>
<dbReference type="Proteomes" id="UP001208935">
    <property type="component" value="Unassembled WGS sequence"/>
</dbReference>
<sequence>MQATAQTAAPQPQLAIEARGLCIGFAGNAVLKGVDFVLRAGEVHALAGINGAGKSTLMKILNGLYRKDEGVIRVFGEECHFRTPQDARAAGIAMVYQDLSLVPSMTVADNIFLGHWASNGLGLIDTRGVAAAARALLAKVGVEAEVSPGDLLGSLSPGQQQLVEIAKALSTDARILILDEPTASLSNHEIDQLFAVLMRLRAEGVSMVYITHYLRDIFEICDSVTVLRDGRAVRSAPVSQVDQALLIAEMVGRDVDAAPSWSRPPVVPGATPLLELEGVGTAHVENVSLTLYPGEIVGLAGLLGSGRTEILKAIFGLDPMHGGRLLLEGKPVRIGSPRDAIDAGIHLVPEDRRSQGLVLDFSVSDNTLMSIHRQMASPLLLDRRRSRGIVQQFIRQLGVKTTGPEQITRFLSGGNQQKVVVARCLSTGARVLLLDDPTFGVDLHAKHEIMRIIDAYVAQGNAALFVSTEYGEIASFCDRIYIVKQRSIAAQLPAQGQSEESLLAAVQ</sequence>
<dbReference type="InterPro" id="IPR027417">
    <property type="entry name" value="P-loop_NTPase"/>
</dbReference>
<keyword evidence="1" id="KW-0813">Transport</keyword>
<evidence type="ECO:0000256" key="5">
    <source>
        <dbReference type="ARBA" id="ARBA00022741"/>
    </source>
</evidence>
<dbReference type="InterPro" id="IPR017871">
    <property type="entry name" value="ABC_transporter-like_CS"/>
</dbReference>
<dbReference type="CDD" id="cd03215">
    <property type="entry name" value="ABC_Carb_Monos_II"/>
    <property type="match status" value="1"/>
</dbReference>